<evidence type="ECO:0000313" key="3">
    <source>
        <dbReference type="WBParaSite" id="L893_g29569.t1"/>
    </source>
</evidence>
<evidence type="ECO:0000256" key="1">
    <source>
        <dbReference type="SAM" id="MobiDB-lite"/>
    </source>
</evidence>
<proteinExistence type="predicted"/>
<evidence type="ECO:0000313" key="2">
    <source>
        <dbReference type="Proteomes" id="UP000095287"/>
    </source>
</evidence>
<dbReference type="AlphaFoldDB" id="A0A1I7ZSR2"/>
<keyword evidence="2" id="KW-1185">Reference proteome</keyword>
<name>A0A1I7ZSR2_9BILA</name>
<sequence>MDAEWRNNSSGKRLAHHFQPDLQLFERRVPLEAPRKAPLEPTARYGQPKQRQNRESISFVIQENCEDSHPNVEGKR</sequence>
<dbReference type="Proteomes" id="UP000095287">
    <property type="component" value="Unplaced"/>
</dbReference>
<organism evidence="2 3">
    <name type="scientific">Steinernema glaseri</name>
    <dbReference type="NCBI Taxonomy" id="37863"/>
    <lineage>
        <taxon>Eukaryota</taxon>
        <taxon>Metazoa</taxon>
        <taxon>Ecdysozoa</taxon>
        <taxon>Nematoda</taxon>
        <taxon>Chromadorea</taxon>
        <taxon>Rhabditida</taxon>
        <taxon>Tylenchina</taxon>
        <taxon>Panagrolaimomorpha</taxon>
        <taxon>Strongyloidoidea</taxon>
        <taxon>Steinernematidae</taxon>
        <taxon>Steinernema</taxon>
    </lineage>
</organism>
<dbReference type="WBParaSite" id="L893_g29569.t1">
    <property type="protein sequence ID" value="L893_g29569.t1"/>
    <property type="gene ID" value="L893_g29569"/>
</dbReference>
<protein>
    <submittedName>
        <fullName evidence="3">Uncharacterized protein</fullName>
    </submittedName>
</protein>
<feature type="compositionally biased region" description="Basic and acidic residues" evidence="1">
    <location>
        <begin position="66"/>
        <end position="76"/>
    </location>
</feature>
<accession>A0A1I7ZSR2</accession>
<feature type="region of interest" description="Disordered" evidence="1">
    <location>
        <begin position="32"/>
        <end position="76"/>
    </location>
</feature>
<reference evidence="3" key="1">
    <citation type="submission" date="2016-11" db="UniProtKB">
        <authorList>
            <consortium name="WormBaseParasite"/>
        </authorList>
    </citation>
    <scope>IDENTIFICATION</scope>
</reference>